<organism evidence="9 10">
    <name type="scientific">Niastella soli</name>
    <dbReference type="NCBI Taxonomy" id="2821487"/>
    <lineage>
        <taxon>Bacteria</taxon>
        <taxon>Pseudomonadati</taxon>
        <taxon>Bacteroidota</taxon>
        <taxon>Chitinophagia</taxon>
        <taxon>Chitinophagales</taxon>
        <taxon>Chitinophagaceae</taxon>
        <taxon>Niastella</taxon>
    </lineage>
</organism>
<name>A0ABS3Z0Y3_9BACT</name>
<keyword evidence="5" id="KW-0812">Transmembrane</keyword>
<dbReference type="InterPro" id="IPR051906">
    <property type="entry name" value="TolC-like"/>
</dbReference>
<dbReference type="PANTHER" id="PTHR30026">
    <property type="entry name" value="OUTER MEMBRANE PROTEIN TOLC"/>
    <property type="match status" value="1"/>
</dbReference>
<evidence type="ECO:0000256" key="5">
    <source>
        <dbReference type="ARBA" id="ARBA00022692"/>
    </source>
</evidence>
<feature type="coiled-coil region" evidence="8">
    <location>
        <begin position="30"/>
        <end position="64"/>
    </location>
</feature>
<dbReference type="InterPro" id="IPR003423">
    <property type="entry name" value="OMP_efflux"/>
</dbReference>
<protein>
    <submittedName>
        <fullName evidence="9">TolC family protein</fullName>
    </submittedName>
</protein>
<comment type="subcellular location">
    <subcellularLocation>
        <location evidence="1">Cell outer membrane</location>
    </subcellularLocation>
</comment>
<evidence type="ECO:0000313" key="9">
    <source>
        <dbReference type="EMBL" id="MBO9203813.1"/>
    </source>
</evidence>
<evidence type="ECO:0000256" key="6">
    <source>
        <dbReference type="ARBA" id="ARBA00023136"/>
    </source>
</evidence>
<dbReference type="Proteomes" id="UP000677244">
    <property type="component" value="Unassembled WGS sequence"/>
</dbReference>
<keyword evidence="10" id="KW-1185">Reference proteome</keyword>
<evidence type="ECO:0000256" key="4">
    <source>
        <dbReference type="ARBA" id="ARBA00022452"/>
    </source>
</evidence>
<sequence length="430" mass="47891">MNLIQYIKPLLAIAIISLPYWATAQRELTLEEARRLAVARNNNLKAAQQRIEAAKAQKAEADAKDKPRLDGAITGWYVGDPLYKLLPKYGVSPSVTASQPVYAGGKIRAGKEMAAKGVEITEEQKVLTTAEVVLATESAYWQVVSAKEKIKLAQQFARQLEGLYTELNNAYTAGLTYKNDILRVKVQQNDNELNLTRANDALVLTKLNLAQITGMCDSTEFDIPDSVVGEFNKETLSRSIDEITANRPEIRILQKSIEAEKIQEKILKADFKPTIGLSATGLGGFGKQGINFSKPTSNSFTSYYGTVQLSIPIFDWGQRKQKVKQQQHTIEAQQYQLQETKEKISLEVQQAYLQLNESAKRVELSSASLEQADENLRLSNDRLKVGTITGQDVLEAQTIWQQAFSNIIDAKAAYRTNEAKLYKALGITRL</sequence>
<dbReference type="EMBL" id="JAGHKO010000011">
    <property type="protein sequence ID" value="MBO9203813.1"/>
    <property type="molecule type" value="Genomic_DNA"/>
</dbReference>
<gene>
    <name evidence="9" type="ORF">J7I42_26250</name>
</gene>
<evidence type="ECO:0000256" key="2">
    <source>
        <dbReference type="ARBA" id="ARBA00007613"/>
    </source>
</evidence>
<evidence type="ECO:0000313" key="10">
    <source>
        <dbReference type="Proteomes" id="UP000677244"/>
    </source>
</evidence>
<dbReference type="PANTHER" id="PTHR30026:SF20">
    <property type="entry name" value="OUTER MEMBRANE PROTEIN TOLC"/>
    <property type="match status" value="1"/>
</dbReference>
<keyword evidence="4" id="KW-1134">Transmembrane beta strand</keyword>
<evidence type="ECO:0000256" key="3">
    <source>
        <dbReference type="ARBA" id="ARBA00022448"/>
    </source>
</evidence>
<keyword evidence="3" id="KW-0813">Transport</keyword>
<comment type="similarity">
    <text evidence="2">Belongs to the outer membrane factor (OMF) (TC 1.B.17) family.</text>
</comment>
<dbReference type="RefSeq" id="WP_209141865.1">
    <property type="nucleotide sequence ID" value="NZ_JAGHKO010000011.1"/>
</dbReference>
<keyword evidence="8" id="KW-0175">Coiled coil</keyword>
<dbReference type="Gene3D" id="1.20.1600.10">
    <property type="entry name" value="Outer membrane efflux proteins (OEP)"/>
    <property type="match status" value="1"/>
</dbReference>
<dbReference type="SUPFAM" id="SSF56954">
    <property type="entry name" value="Outer membrane efflux proteins (OEP)"/>
    <property type="match status" value="1"/>
</dbReference>
<accession>A0ABS3Z0Y3</accession>
<proteinExistence type="inferred from homology"/>
<evidence type="ECO:0000256" key="8">
    <source>
        <dbReference type="SAM" id="Coils"/>
    </source>
</evidence>
<comment type="caution">
    <text evidence="9">The sequence shown here is derived from an EMBL/GenBank/DDBJ whole genome shotgun (WGS) entry which is preliminary data.</text>
</comment>
<reference evidence="9 10" key="1">
    <citation type="submission" date="2021-03" db="EMBL/GenBank/DDBJ databases">
        <title>Assistant Professor.</title>
        <authorList>
            <person name="Huq M.A."/>
        </authorList>
    </citation>
    <scope>NUCLEOTIDE SEQUENCE [LARGE SCALE GENOMIC DNA]</scope>
    <source>
        <strain evidence="9 10">MAH-29</strain>
    </source>
</reference>
<keyword evidence="7" id="KW-0998">Cell outer membrane</keyword>
<evidence type="ECO:0000256" key="7">
    <source>
        <dbReference type="ARBA" id="ARBA00023237"/>
    </source>
</evidence>
<evidence type="ECO:0000256" key="1">
    <source>
        <dbReference type="ARBA" id="ARBA00004442"/>
    </source>
</evidence>
<dbReference type="Pfam" id="PF02321">
    <property type="entry name" value="OEP"/>
    <property type="match status" value="2"/>
</dbReference>
<keyword evidence="6" id="KW-0472">Membrane</keyword>